<feature type="compositionally biased region" description="Low complexity" evidence="1">
    <location>
        <begin position="26"/>
        <end position="41"/>
    </location>
</feature>
<feature type="region of interest" description="Disordered" evidence="1">
    <location>
        <begin position="83"/>
        <end position="128"/>
    </location>
</feature>
<keyword evidence="3" id="KW-0378">Hydrolase</keyword>
<dbReference type="EMBL" id="CP062006">
    <property type="protein sequence ID" value="QTC87336.1"/>
    <property type="molecule type" value="Genomic_DNA"/>
</dbReference>
<organism evidence="3 4">
    <name type="scientific">Brevundimonas pondensis</name>
    <dbReference type="NCBI Taxonomy" id="2774189"/>
    <lineage>
        <taxon>Bacteria</taxon>
        <taxon>Pseudomonadati</taxon>
        <taxon>Pseudomonadota</taxon>
        <taxon>Alphaproteobacteria</taxon>
        <taxon>Caulobacterales</taxon>
        <taxon>Caulobacteraceae</taxon>
        <taxon>Brevundimonas</taxon>
    </lineage>
</organism>
<evidence type="ECO:0000313" key="3">
    <source>
        <dbReference type="EMBL" id="QTC87336.1"/>
    </source>
</evidence>
<keyword evidence="4" id="KW-1185">Reference proteome</keyword>
<feature type="compositionally biased region" description="Basic and acidic residues" evidence="1">
    <location>
        <begin position="117"/>
        <end position="128"/>
    </location>
</feature>
<name>A0ABX7SJL3_9CAUL</name>
<dbReference type="GO" id="GO:0016787">
    <property type="term" value="F:hydrolase activity"/>
    <property type="evidence" value="ECO:0007669"/>
    <property type="project" value="UniProtKB-KW"/>
</dbReference>
<keyword evidence="2" id="KW-0732">Signal</keyword>
<dbReference type="RefSeq" id="WP_207823539.1">
    <property type="nucleotide sequence ID" value="NZ_CP062006.1"/>
</dbReference>
<feature type="compositionally biased region" description="Basic and acidic residues" evidence="1">
    <location>
        <begin position="49"/>
        <end position="61"/>
    </location>
</feature>
<evidence type="ECO:0000313" key="4">
    <source>
        <dbReference type="Proteomes" id="UP000663942"/>
    </source>
</evidence>
<evidence type="ECO:0000256" key="1">
    <source>
        <dbReference type="SAM" id="MobiDB-lite"/>
    </source>
</evidence>
<dbReference type="Proteomes" id="UP000663942">
    <property type="component" value="Chromosome"/>
</dbReference>
<feature type="region of interest" description="Disordered" evidence="1">
    <location>
        <begin position="26"/>
        <end position="68"/>
    </location>
</feature>
<evidence type="ECO:0000256" key="2">
    <source>
        <dbReference type="SAM" id="SignalP"/>
    </source>
</evidence>
<sequence>MTPALSLFRVSFAALSLALVATPGLAQAPKAAKAPAQVQAPPSDPVADLMRRQGERYHRAPDSAQDPDELRRTQALNAEITAQNDLAESQDRANAAAHAKAEAQYQTELDAAQAEARAARERHESDLRTATEAQAAYERQMADWRATVAACERGDRARCNAGRQSLASGKN</sequence>
<feature type="chain" id="PRO_5045344398" evidence="2">
    <location>
        <begin position="27"/>
        <end position="171"/>
    </location>
</feature>
<proteinExistence type="predicted"/>
<gene>
    <name evidence="3" type="ORF">IFE19_14750</name>
</gene>
<reference evidence="3 4" key="1">
    <citation type="submission" date="2020-09" db="EMBL/GenBank/DDBJ databases">
        <title>Brevundimonas sp. LVF1 isolated from an oligotrophic pond in Goettingen, Germany.</title>
        <authorList>
            <person name="Friedrich I."/>
            <person name="Klassen A."/>
            <person name="Neubauer H."/>
            <person name="Schneider D."/>
            <person name="Hertel R."/>
            <person name="Daniel R."/>
        </authorList>
    </citation>
    <scope>NUCLEOTIDE SEQUENCE [LARGE SCALE GENOMIC DNA]</scope>
    <source>
        <strain evidence="3 4">LVF1</strain>
    </source>
</reference>
<protein>
    <submittedName>
        <fullName evidence="3">Cell wall hydrolase</fullName>
    </submittedName>
</protein>
<accession>A0ABX7SJL3</accession>
<feature type="signal peptide" evidence="2">
    <location>
        <begin position="1"/>
        <end position="26"/>
    </location>
</feature>